<dbReference type="InterPro" id="IPR011989">
    <property type="entry name" value="ARM-like"/>
</dbReference>
<feature type="domain" description="Maestro/Maestro-like HEAT-repeats" evidence="2">
    <location>
        <begin position="57"/>
        <end position="280"/>
    </location>
</feature>
<dbReference type="EMBL" id="KZ505910">
    <property type="protein sequence ID" value="PKU43353.1"/>
    <property type="molecule type" value="Genomic_DNA"/>
</dbReference>
<organism evidence="3 4">
    <name type="scientific">Limosa lapponica baueri</name>
    <dbReference type="NCBI Taxonomy" id="1758121"/>
    <lineage>
        <taxon>Eukaryota</taxon>
        <taxon>Metazoa</taxon>
        <taxon>Chordata</taxon>
        <taxon>Craniata</taxon>
        <taxon>Vertebrata</taxon>
        <taxon>Euteleostomi</taxon>
        <taxon>Archelosauria</taxon>
        <taxon>Archosauria</taxon>
        <taxon>Dinosauria</taxon>
        <taxon>Saurischia</taxon>
        <taxon>Theropoda</taxon>
        <taxon>Coelurosauria</taxon>
        <taxon>Aves</taxon>
        <taxon>Neognathae</taxon>
        <taxon>Neoaves</taxon>
        <taxon>Charadriiformes</taxon>
        <taxon>Scolopacidae</taxon>
        <taxon>Limosa</taxon>
    </lineage>
</organism>
<gene>
    <name evidence="3" type="ORF">llap_6323</name>
</gene>
<dbReference type="OrthoDB" id="9421177at2759"/>
<dbReference type="GO" id="GO:0005737">
    <property type="term" value="C:cytoplasm"/>
    <property type="evidence" value="ECO:0007669"/>
    <property type="project" value="TreeGrafter"/>
</dbReference>
<evidence type="ECO:0000259" key="2">
    <source>
        <dbReference type="Pfam" id="PF23227"/>
    </source>
</evidence>
<dbReference type="AlphaFoldDB" id="A0A2I0UBJ5"/>
<dbReference type="PROSITE" id="PS50077">
    <property type="entry name" value="HEAT_REPEAT"/>
    <property type="match status" value="1"/>
</dbReference>
<protein>
    <submittedName>
        <fullName evidence="3">Maestro heat-like repeat-containing protein family member 7</fullName>
    </submittedName>
</protein>
<sequence length="331" mass="37317">MLTRLLRREAPERCTAISEQAVMALLQRRTVQDVGAMTVFVELLDSTNLEQVDGRVLSILQSHLKSQDVLLRRLAVRSLVMLSGRCQKAATLQGLLPEVMQRLQDSDSEIRMGALTVLGSTLRLADGKTAGPIALQLFKTLLPLFENESSYVRERSILLCRDAMEVAVGTQRRQMRKDVRRSLVPLFFHLHDYDPSVAQASSETLHGAAKFLKRRQLRKLLKTEQPWKIGECLLAEGSSRAEEYLQQSLPYLRSPQQPLREAAVRFIGLAGRQLRDGRQENRQVICDGIGIVKCMINRLRASLSSLSHPSVQYVPITTVEDSYITILQNDD</sequence>
<evidence type="ECO:0000313" key="3">
    <source>
        <dbReference type="EMBL" id="PKU43353.1"/>
    </source>
</evidence>
<accession>A0A2I0UBJ5</accession>
<evidence type="ECO:0000256" key="1">
    <source>
        <dbReference type="PROSITE-ProRule" id="PRU00103"/>
    </source>
</evidence>
<dbReference type="Gene3D" id="1.25.10.10">
    <property type="entry name" value="Leucine-rich Repeat Variant"/>
    <property type="match status" value="1"/>
</dbReference>
<dbReference type="InterPro" id="IPR016024">
    <property type="entry name" value="ARM-type_fold"/>
</dbReference>
<feature type="repeat" description="HEAT" evidence="1">
    <location>
        <begin position="95"/>
        <end position="130"/>
    </location>
</feature>
<reference evidence="4" key="1">
    <citation type="submission" date="2017-11" db="EMBL/GenBank/DDBJ databases">
        <authorList>
            <person name="Lima N.C."/>
            <person name="Parody-Merino A.M."/>
            <person name="Battley P.F."/>
            <person name="Fidler A.E."/>
            <person name="Prosdocimi F."/>
        </authorList>
    </citation>
    <scope>NUCLEOTIDE SEQUENCE [LARGE SCALE GENOMIC DNA]</scope>
</reference>
<keyword evidence="4" id="KW-1185">Reference proteome</keyword>
<dbReference type="Proteomes" id="UP000233556">
    <property type="component" value="Unassembled WGS sequence"/>
</dbReference>
<dbReference type="InterPro" id="IPR045206">
    <property type="entry name" value="Maestro_heat-like_prot"/>
</dbReference>
<name>A0A2I0UBJ5_LIMLA</name>
<dbReference type="Pfam" id="PF23227">
    <property type="entry name" value="HEAT_MROH2B_C"/>
    <property type="match status" value="1"/>
</dbReference>
<dbReference type="InterPro" id="IPR021133">
    <property type="entry name" value="HEAT_type_2"/>
</dbReference>
<evidence type="ECO:0000313" key="4">
    <source>
        <dbReference type="Proteomes" id="UP000233556"/>
    </source>
</evidence>
<dbReference type="SUPFAM" id="SSF48371">
    <property type="entry name" value="ARM repeat"/>
    <property type="match status" value="1"/>
</dbReference>
<dbReference type="PANTHER" id="PTHR23120">
    <property type="entry name" value="MAESTRO-RELATED HEAT DOMAIN-CONTAINING"/>
    <property type="match status" value="1"/>
</dbReference>
<reference evidence="4" key="2">
    <citation type="submission" date="2017-12" db="EMBL/GenBank/DDBJ databases">
        <title>Genome sequence of the Bar-tailed Godwit (Limosa lapponica baueri).</title>
        <authorList>
            <person name="Lima N.C.B."/>
            <person name="Parody-Merino A.M."/>
            <person name="Battley P.F."/>
            <person name="Fidler A.E."/>
            <person name="Prosdocimi F."/>
        </authorList>
    </citation>
    <scope>NUCLEOTIDE SEQUENCE [LARGE SCALE GENOMIC DNA]</scope>
</reference>
<dbReference type="InterPro" id="IPR055406">
    <property type="entry name" value="HEAT_Maestro"/>
</dbReference>
<dbReference type="PANTHER" id="PTHR23120:SF42">
    <property type="entry name" value="MAESTRO HEAT-LIKE REPEAT FAMILY MEMBER 3"/>
    <property type="match status" value="1"/>
</dbReference>
<proteinExistence type="predicted"/>